<evidence type="ECO:0000313" key="17">
    <source>
        <dbReference type="EMBL" id="MBM7123953.1"/>
    </source>
</evidence>
<dbReference type="Gene3D" id="2.170.130.10">
    <property type="entry name" value="TonB-dependent receptor, plug domain"/>
    <property type="match status" value="1"/>
</dbReference>
<keyword evidence="10 12" id="KW-0472">Membrane</keyword>
<comment type="subcellular location">
    <subcellularLocation>
        <location evidence="1">Cell outer membrane</location>
        <topology evidence="1">Multi-pass membrane protein</topology>
    </subcellularLocation>
</comment>
<feature type="domain" description="TonB-dependent receptor plug" evidence="16">
    <location>
        <begin position="80"/>
        <end position="187"/>
    </location>
</feature>
<dbReference type="InterPro" id="IPR039426">
    <property type="entry name" value="TonB-dep_rcpt-like"/>
</dbReference>
<keyword evidence="4" id="KW-0410">Iron transport</keyword>
<dbReference type="Proteomes" id="UP001430149">
    <property type="component" value="Unassembled WGS sequence"/>
</dbReference>
<evidence type="ECO:0000256" key="13">
    <source>
        <dbReference type="SAM" id="MobiDB-lite"/>
    </source>
</evidence>
<evidence type="ECO:0000259" key="16">
    <source>
        <dbReference type="Pfam" id="PF07715"/>
    </source>
</evidence>
<evidence type="ECO:0000256" key="5">
    <source>
        <dbReference type="ARBA" id="ARBA00022692"/>
    </source>
</evidence>
<dbReference type="Gene3D" id="2.40.170.20">
    <property type="entry name" value="TonB-dependent receptor, beta-barrel domain"/>
    <property type="match status" value="1"/>
</dbReference>
<proteinExistence type="inferred from homology"/>
<organism evidence="17 18">
    <name type="scientific">Dyella flava</name>
    <dbReference type="NCBI Taxonomy" id="1920170"/>
    <lineage>
        <taxon>Bacteria</taxon>
        <taxon>Pseudomonadati</taxon>
        <taxon>Pseudomonadota</taxon>
        <taxon>Gammaproteobacteria</taxon>
        <taxon>Lysobacterales</taxon>
        <taxon>Rhodanobacteraceae</taxon>
        <taxon>Dyella</taxon>
    </lineage>
</organism>
<keyword evidence="18" id="KW-1185">Reference proteome</keyword>
<dbReference type="PANTHER" id="PTHR32552">
    <property type="entry name" value="FERRICHROME IRON RECEPTOR-RELATED"/>
    <property type="match status" value="1"/>
</dbReference>
<evidence type="ECO:0000256" key="1">
    <source>
        <dbReference type="ARBA" id="ARBA00004571"/>
    </source>
</evidence>
<name>A0ABS2K0W6_9GAMM</name>
<dbReference type="InterPro" id="IPR000531">
    <property type="entry name" value="Beta-barrel_TonB"/>
</dbReference>
<sequence>MSSRKQIGQRALTVAIGAMLAAGVAQAQNATSPPVATSSTDQSQNKAKPAKGQGAESKQDTTTLNQVVVTGNTNFGGIRKIDASYSITTATSEQIKESNPISTADLLKMSPGIYPESSGGQTGANIEVAGFPSDSGAPFVTLQLNGSPLFPQWEYFTDAMFRLDDTIDRVETVQGGPSVLFGNGQPGLIANFILKEGSSTPTGDVGVTYGSEGMERLDGFYGFPLFGKDSGWYGSIGGFWRKSDGVRDPQFAADKGGQLTATLSHDLEHGSIMFYARDLQDKNQFVTDTPILNPAPGKFSPYPGFNPLTGTFGSNADRYQFLQTTPCYTAGCSPGGLNIDMANGQGGDVHMFGSNLDLDFDNGWSLSNKFIFVAGDMDTTAFFSTGENPMTLSSFISSDAAAFGLPSGLTAKATYTNGQAANMNQNVTVQNPEYIHKRIQSVSDEFHISKDLFDGNTLTLGNYTAVYSEFHQEDDGLNMLLQAKSNPNPIVVDMTDGTHNYQLTDGQGLFWNNQPQSWMAFNEKWHAVTTALFAADTWNVGNWRFDGGVRVQYLDINGWFQNTASGDLDANPYTVYNNDAEYLINSFQHPSYSKSAPSWTIGANYAFNNNMSMYARVNDGVFMPTFDDIQPLPSTPVEKIHNMELGFKYQSPWIYVDVAAYRRLFYGVPYEITLDTGQINLVYGSTTKGLNTQVMLTPFKHFTVSLSGDYMDGHYSGYDSCVPYVAQNGSNMCSSINGMDLDRQPKVQYRVTPAYEIPTTWGSMKFWVTYEHIGNRYSDQLEQQPLGSYYDLAIGAIANIGQNWMLTLRGTNMTNQIGITEGNARLFGFASGGGVILARSIEGREVNFQAKYKF</sequence>
<dbReference type="InterPro" id="IPR036942">
    <property type="entry name" value="Beta-barrel_TonB_sf"/>
</dbReference>
<evidence type="ECO:0000256" key="12">
    <source>
        <dbReference type="RuleBase" id="RU003357"/>
    </source>
</evidence>
<dbReference type="InterPro" id="IPR037066">
    <property type="entry name" value="Plug_dom_sf"/>
</dbReference>
<evidence type="ECO:0000313" key="18">
    <source>
        <dbReference type="Proteomes" id="UP001430149"/>
    </source>
</evidence>
<keyword evidence="11" id="KW-0998">Cell outer membrane</keyword>
<gene>
    <name evidence="17" type="ORF">ISP19_01055</name>
</gene>
<feature type="compositionally biased region" description="Polar residues" evidence="13">
    <location>
        <begin position="26"/>
        <end position="46"/>
    </location>
</feature>
<evidence type="ECO:0000259" key="15">
    <source>
        <dbReference type="Pfam" id="PF00593"/>
    </source>
</evidence>
<protein>
    <submittedName>
        <fullName evidence="17">TonB-dependent receptor plug domain-containing protein</fullName>
    </submittedName>
</protein>
<comment type="caution">
    <text evidence="17">The sequence shown here is derived from an EMBL/GenBank/DDBJ whole genome shotgun (WGS) entry which is preliminary data.</text>
</comment>
<keyword evidence="5" id="KW-0812">Transmembrane</keyword>
<feature type="region of interest" description="Disordered" evidence="13">
    <location>
        <begin position="26"/>
        <end position="63"/>
    </location>
</feature>
<evidence type="ECO:0000256" key="7">
    <source>
        <dbReference type="ARBA" id="ARBA00023004"/>
    </source>
</evidence>
<comment type="similarity">
    <text evidence="12">Belongs to the TonB-dependent receptor family.</text>
</comment>
<evidence type="ECO:0000256" key="11">
    <source>
        <dbReference type="ARBA" id="ARBA00023237"/>
    </source>
</evidence>
<feature type="chain" id="PRO_5045874340" evidence="14">
    <location>
        <begin position="28"/>
        <end position="854"/>
    </location>
</feature>
<dbReference type="PANTHER" id="PTHR32552:SF89">
    <property type="entry name" value="CATECHOLATE SIDEROPHORE RECEPTOR FIU"/>
    <property type="match status" value="1"/>
</dbReference>
<evidence type="ECO:0000256" key="9">
    <source>
        <dbReference type="ARBA" id="ARBA00023077"/>
    </source>
</evidence>
<dbReference type="SUPFAM" id="SSF56935">
    <property type="entry name" value="Porins"/>
    <property type="match status" value="1"/>
</dbReference>
<dbReference type="RefSeq" id="WP_204678685.1">
    <property type="nucleotide sequence ID" value="NZ_BSNR01000025.1"/>
</dbReference>
<dbReference type="InterPro" id="IPR012910">
    <property type="entry name" value="Plug_dom"/>
</dbReference>
<evidence type="ECO:0000256" key="3">
    <source>
        <dbReference type="ARBA" id="ARBA00022452"/>
    </source>
</evidence>
<evidence type="ECO:0000256" key="10">
    <source>
        <dbReference type="ARBA" id="ARBA00023136"/>
    </source>
</evidence>
<evidence type="ECO:0000256" key="8">
    <source>
        <dbReference type="ARBA" id="ARBA00023065"/>
    </source>
</evidence>
<keyword evidence="6 14" id="KW-0732">Signal</keyword>
<evidence type="ECO:0000256" key="2">
    <source>
        <dbReference type="ARBA" id="ARBA00022448"/>
    </source>
</evidence>
<feature type="signal peptide" evidence="14">
    <location>
        <begin position="1"/>
        <end position="27"/>
    </location>
</feature>
<dbReference type="Pfam" id="PF00593">
    <property type="entry name" value="TonB_dep_Rec_b-barrel"/>
    <property type="match status" value="1"/>
</dbReference>
<keyword evidence="3" id="KW-1134">Transmembrane beta strand</keyword>
<dbReference type="EMBL" id="JADIKE010000018">
    <property type="protein sequence ID" value="MBM7123953.1"/>
    <property type="molecule type" value="Genomic_DNA"/>
</dbReference>
<keyword evidence="17" id="KW-0675">Receptor</keyword>
<keyword evidence="2" id="KW-0813">Transport</keyword>
<evidence type="ECO:0000256" key="4">
    <source>
        <dbReference type="ARBA" id="ARBA00022496"/>
    </source>
</evidence>
<keyword evidence="9 12" id="KW-0798">TonB box</keyword>
<evidence type="ECO:0000256" key="6">
    <source>
        <dbReference type="ARBA" id="ARBA00022729"/>
    </source>
</evidence>
<dbReference type="Pfam" id="PF07715">
    <property type="entry name" value="Plug"/>
    <property type="match status" value="1"/>
</dbReference>
<keyword evidence="8" id="KW-0406">Ion transport</keyword>
<feature type="domain" description="TonB-dependent receptor-like beta-barrel" evidence="15">
    <location>
        <begin position="313"/>
        <end position="812"/>
    </location>
</feature>
<accession>A0ABS2K0W6</accession>
<reference evidence="17" key="1">
    <citation type="submission" date="2020-10" db="EMBL/GenBank/DDBJ databases">
        <title>Phylogeny of dyella-like bacteria.</title>
        <authorList>
            <person name="Fu J."/>
        </authorList>
    </citation>
    <scope>NUCLEOTIDE SEQUENCE</scope>
    <source>
        <strain evidence="17">DHOC52</strain>
    </source>
</reference>
<keyword evidence="7" id="KW-0408">Iron</keyword>
<evidence type="ECO:0000256" key="14">
    <source>
        <dbReference type="SAM" id="SignalP"/>
    </source>
</evidence>